<protein>
    <submittedName>
        <fullName evidence="6">LysR family transcriptional regulator</fullName>
    </submittedName>
</protein>
<keyword evidence="4" id="KW-0804">Transcription</keyword>
<accession>A0A9D2IGC0</accession>
<dbReference type="PANTHER" id="PTHR30126:SF40">
    <property type="entry name" value="HTH-TYPE TRANSCRIPTIONAL REGULATOR GLTR"/>
    <property type="match status" value="1"/>
</dbReference>
<name>A0A9D2IGC0_9FIRM</name>
<dbReference type="InterPro" id="IPR000847">
    <property type="entry name" value="LysR_HTH_N"/>
</dbReference>
<dbReference type="CDD" id="cd05466">
    <property type="entry name" value="PBP2_LTTR_substrate"/>
    <property type="match status" value="1"/>
</dbReference>
<dbReference type="GO" id="GO:0000976">
    <property type="term" value="F:transcription cis-regulatory region binding"/>
    <property type="evidence" value="ECO:0007669"/>
    <property type="project" value="TreeGrafter"/>
</dbReference>
<dbReference type="Proteomes" id="UP000824024">
    <property type="component" value="Unassembled WGS sequence"/>
</dbReference>
<reference evidence="6" key="1">
    <citation type="journal article" date="2021" name="PeerJ">
        <title>Extensive microbial diversity within the chicken gut microbiome revealed by metagenomics and culture.</title>
        <authorList>
            <person name="Gilroy R."/>
            <person name="Ravi A."/>
            <person name="Getino M."/>
            <person name="Pursley I."/>
            <person name="Horton D.L."/>
            <person name="Alikhan N.F."/>
            <person name="Baker D."/>
            <person name="Gharbi K."/>
            <person name="Hall N."/>
            <person name="Watson M."/>
            <person name="Adriaenssens E.M."/>
            <person name="Foster-Nyarko E."/>
            <person name="Jarju S."/>
            <person name="Secka A."/>
            <person name="Antonio M."/>
            <person name="Oren A."/>
            <person name="Chaudhuri R.R."/>
            <person name="La Ragione R."/>
            <person name="Hildebrand F."/>
            <person name="Pallen M.J."/>
        </authorList>
    </citation>
    <scope>NUCLEOTIDE SEQUENCE</scope>
    <source>
        <strain evidence="6">CHK192-9172</strain>
    </source>
</reference>
<evidence type="ECO:0000256" key="1">
    <source>
        <dbReference type="ARBA" id="ARBA00009437"/>
    </source>
</evidence>
<evidence type="ECO:0000313" key="7">
    <source>
        <dbReference type="Proteomes" id="UP000824024"/>
    </source>
</evidence>
<dbReference type="PRINTS" id="PR00039">
    <property type="entry name" value="HTHLYSR"/>
</dbReference>
<evidence type="ECO:0000313" key="6">
    <source>
        <dbReference type="EMBL" id="HIZ07333.1"/>
    </source>
</evidence>
<dbReference type="SUPFAM" id="SSF46785">
    <property type="entry name" value="Winged helix' DNA-binding domain"/>
    <property type="match status" value="1"/>
</dbReference>
<keyword evidence="3" id="KW-0238">DNA-binding</keyword>
<dbReference type="InterPro" id="IPR005119">
    <property type="entry name" value="LysR_subst-bd"/>
</dbReference>
<evidence type="ECO:0000256" key="2">
    <source>
        <dbReference type="ARBA" id="ARBA00023015"/>
    </source>
</evidence>
<dbReference type="InterPro" id="IPR036388">
    <property type="entry name" value="WH-like_DNA-bd_sf"/>
</dbReference>
<dbReference type="Pfam" id="PF03466">
    <property type="entry name" value="LysR_substrate"/>
    <property type="match status" value="1"/>
</dbReference>
<gene>
    <name evidence="6" type="ORF">IAA08_05290</name>
</gene>
<dbReference type="Gene3D" id="1.10.10.10">
    <property type="entry name" value="Winged helix-like DNA-binding domain superfamily/Winged helix DNA-binding domain"/>
    <property type="match status" value="1"/>
</dbReference>
<dbReference type="EMBL" id="DXCH01000146">
    <property type="protein sequence ID" value="HIZ07333.1"/>
    <property type="molecule type" value="Genomic_DNA"/>
</dbReference>
<dbReference type="SUPFAM" id="SSF53850">
    <property type="entry name" value="Periplasmic binding protein-like II"/>
    <property type="match status" value="1"/>
</dbReference>
<dbReference type="PROSITE" id="PS50931">
    <property type="entry name" value="HTH_LYSR"/>
    <property type="match status" value="1"/>
</dbReference>
<dbReference type="AlphaFoldDB" id="A0A9D2IGC0"/>
<proteinExistence type="inferred from homology"/>
<evidence type="ECO:0000259" key="5">
    <source>
        <dbReference type="PROSITE" id="PS50931"/>
    </source>
</evidence>
<reference evidence="6" key="2">
    <citation type="submission" date="2021-04" db="EMBL/GenBank/DDBJ databases">
        <authorList>
            <person name="Gilroy R."/>
        </authorList>
    </citation>
    <scope>NUCLEOTIDE SEQUENCE</scope>
    <source>
        <strain evidence="6">CHK192-9172</strain>
    </source>
</reference>
<dbReference type="PANTHER" id="PTHR30126">
    <property type="entry name" value="HTH-TYPE TRANSCRIPTIONAL REGULATOR"/>
    <property type="match status" value="1"/>
</dbReference>
<dbReference type="GO" id="GO:0003700">
    <property type="term" value="F:DNA-binding transcription factor activity"/>
    <property type="evidence" value="ECO:0007669"/>
    <property type="project" value="InterPro"/>
</dbReference>
<sequence length="292" mass="33429">MDVYSLKLFLEAARTCNFTKVAENFYTTQPAVTRRIKVLEKELGYKLFQRNHQGVSLTKEGELFLPFAQKSMETLNLGITTVNNYLNARKKTITIVSMTPMTSTFLPMIIDTFTRQNPDCGFEILRMFSTQIRKSLSEGNFDIYIGEESDIIVDDSWEKTIIKSNPLGLIVRKNENLDSLSEIKKFILEHHVFLLPEEDAPAMTRLSRKLLNSYGADFSLCEEISPVESIMFNIVSGIGYSFLPENNVLLKAFDLQYIPLDTNERLNMAIAYRKNAPSHVHKFSNMVINQIV</sequence>
<evidence type="ECO:0000256" key="3">
    <source>
        <dbReference type="ARBA" id="ARBA00023125"/>
    </source>
</evidence>
<dbReference type="InterPro" id="IPR036390">
    <property type="entry name" value="WH_DNA-bd_sf"/>
</dbReference>
<organism evidence="6 7">
    <name type="scientific">Candidatus Eubacterium avistercoris</name>
    <dbReference type="NCBI Taxonomy" id="2838567"/>
    <lineage>
        <taxon>Bacteria</taxon>
        <taxon>Bacillati</taxon>
        <taxon>Bacillota</taxon>
        <taxon>Clostridia</taxon>
        <taxon>Eubacteriales</taxon>
        <taxon>Eubacteriaceae</taxon>
        <taxon>Eubacterium</taxon>
    </lineage>
</organism>
<keyword evidence="2" id="KW-0805">Transcription regulation</keyword>
<comment type="caution">
    <text evidence="6">The sequence shown here is derived from an EMBL/GenBank/DDBJ whole genome shotgun (WGS) entry which is preliminary data.</text>
</comment>
<evidence type="ECO:0000256" key="4">
    <source>
        <dbReference type="ARBA" id="ARBA00023163"/>
    </source>
</evidence>
<dbReference type="FunFam" id="1.10.10.10:FF:000001">
    <property type="entry name" value="LysR family transcriptional regulator"/>
    <property type="match status" value="1"/>
</dbReference>
<dbReference type="Pfam" id="PF00126">
    <property type="entry name" value="HTH_1"/>
    <property type="match status" value="1"/>
</dbReference>
<feature type="domain" description="HTH lysR-type" evidence="5">
    <location>
        <begin position="1"/>
        <end position="58"/>
    </location>
</feature>
<dbReference type="Gene3D" id="3.40.190.10">
    <property type="entry name" value="Periplasmic binding protein-like II"/>
    <property type="match status" value="2"/>
</dbReference>
<comment type="similarity">
    <text evidence="1">Belongs to the LysR transcriptional regulatory family.</text>
</comment>